<protein>
    <submittedName>
        <fullName evidence="2">19382_t:CDS:1</fullName>
    </submittedName>
</protein>
<dbReference type="SUPFAM" id="SSF54695">
    <property type="entry name" value="POZ domain"/>
    <property type="match status" value="1"/>
</dbReference>
<dbReference type="InterPro" id="IPR000210">
    <property type="entry name" value="BTB/POZ_dom"/>
</dbReference>
<dbReference type="PROSITE" id="PS51886">
    <property type="entry name" value="TLDC"/>
    <property type="match status" value="1"/>
</dbReference>
<sequence>MTTNFLDRLSQDLTKLLECGDGYDTIIYAGEGSDNRLFRVHSAILRFRSSYFYEELQDLALGQKKFMEIYKKNIPADILGGYNPLKWNVNAQDKSDKITKKDSWSRTKDSFIFNLTPKNLEDPSAKKINDSYVLSRVQNPGYAFYYSSKWGPNFGNNDLRMINNFKKSKGTSCRQVNYEKPIRKSTEPFMIDEYEIFQICPKT</sequence>
<organism evidence="2 3">
    <name type="scientific">Gigaspora margarita</name>
    <dbReference type="NCBI Taxonomy" id="4874"/>
    <lineage>
        <taxon>Eukaryota</taxon>
        <taxon>Fungi</taxon>
        <taxon>Fungi incertae sedis</taxon>
        <taxon>Mucoromycota</taxon>
        <taxon>Glomeromycotina</taxon>
        <taxon>Glomeromycetes</taxon>
        <taxon>Diversisporales</taxon>
        <taxon>Gigasporaceae</taxon>
        <taxon>Gigaspora</taxon>
    </lineage>
</organism>
<dbReference type="Gene3D" id="3.30.710.10">
    <property type="entry name" value="Potassium Channel Kv1.1, Chain A"/>
    <property type="match status" value="1"/>
</dbReference>
<dbReference type="InterPro" id="IPR006571">
    <property type="entry name" value="TLDc_dom"/>
</dbReference>
<evidence type="ECO:0000313" key="3">
    <source>
        <dbReference type="Proteomes" id="UP000789901"/>
    </source>
</evidence>
<evidence type="ECO:0000259" key="1">
    <source>
        <dbReference type="PROSITE" id="PS51886"/>
    </source>
</evidence>
<dbReference type="EMBL" id="CAJVQB010006027">
    <property type="protein sequence ID" value="CAG8675678.1"/>
    <property type="molecule type" value="Genomic_DNA"/>
</dbReference>
<keyword evidence="3" id="KW-1185">Reference proteome</keyword>
<dbReference type="Proteomes" id="UP000789901">
    <property type="component" value="Unassembled WGS sequence"/>
</dbReference>
<dbReference type="InterPro" id="IPR011333">
    <property type="entry name" value="SKP1/BTB/POZ_sf"/>
</dbReference>
<dbReference type="Pfam" id="PF00651">
    <property type="entry name" value="BTB"/>
    <property type="match status" value="1"/>
</dbReference>
<gene>
    <name evidence="2" type="ORF">GMARGA_LOCUS10676</name>
</gene>
<comment type="caution">
    <text evidence="2">The sequence shown here is derived from an EMBL/GenBank/DDBJ whole genome shotgun (WGS) entry which is preliminary data.</text>
</comment>
<evidence type="ECO:0000313" key="2">
    <source>
        <dbReference type="EMBL" id="CAG8675678.1"/>
    </source>
</evidence>
<reference evidence="2 3" key="1">
    <citation type="submission" date="2021-06" db="EMBL/GenBank/DDBJ databases">
        <authorList>
            <person name="Kallberg Y."/>
            <person name="Tangrot J."/>
            <person name="Rosling A."/>
        </authorList>
    </citation>
    <scope>NUCLEOTIDE SEQUENCE [LARGE SCALE GENOMIC DNA]</scope>
    <source>
        <strain evidence="2 3">120-4 pot B 10/14</strain>
    </source>
</reference>
<name>A0ABN7UU17_GIGMA</name>
<proteinExistence type="predicted"/>
<accession>A0ABN7UU17</accession>
<feature type="domain" description="TLDc" evidence="1">
    <location>
        <begin position="1"/>
        <end position="200"/>
    </location>
</feature>